<dbReference type="PANTHER" id="PTHR21666">
    <property type="entry name" value="PEPTIDASE-RELATED"/>
    <property type="match status" value="1"/>
</dbReference>
<dbReference type="PANTHER" id="PTHR21666:SF288">
    <property type="entry name" value="CELL DIVISION PROTEIN YTFB"/>
    <property type="match status" value="1"/>
</dbReference>
<comment type="cofactor">
    <cofactor evidence="1">
        <name>Zn(2+)</name>
        <dbReference type="ChEBI" id="CHEBI:29105"/>
    </cofactor>
</comment>
<accession>A0A368E156</accession>
<keyword evidence="7" id="KW-0175">Coiled coil</keyword>
<evidence type="ECO:0000313" key="10">
    <source>
        <dbReference type="Proteomes" id="UP000252132"/>
    </source>
</evidence>
<reference evidence="9 10" key="1">
    <citation type="journal article" date="2018" name="Microbiome">
        <title>Fine metagenomic profile of the Mediterranean stratified and mixed water columns revealed by assembly and recruitment.</title>
        <authorList>
            <person name="Haro-Moreno J.M."/>
            <person name="Lopez-Perez M."/>
            <person name="De La Torre J.R."/>
            <person name="Picazo A."/>
            <person name="Camacho A."/>
            <person name="Rodriguez-Valera F."/>
        </authorList>
    </citation>
    <scope>NUCLEOTIDE SEQUENCE [LARGE SCALE GENOMIC DNA]</scope>
    <source>
        <strain evidence="9">MED-G55</strain>
    </source>
</reference>
<organism evidence="9 10">
    <name type="scientific">PS1 clade bacterium</name>
    <dbReference type="NCBI Taxonomy" id="2175152"/>
    <lineage>
        <taxon>Bacteria</taxon>
        <taxon>Pseudomonadati</taxon>
        <taxon>Pseudomonadota</taxon>
        <taxon>Alphaproteobacteria</taxon>
        <taxon>PS1 clade</taxon>
    </lineage>
</organism>
<dbReference type="GO" id="GO:0006508">
    <property type="term" value="P:proteolysis"/>
    <property type="evidence" value="ECO:0007669"/>
    <property type="project" value="UniProtKB-KW"/>
</dbReference>
<dbReference type="InterPro" id="IPR016047">
    <property type="entry name" value="M23ase_b-sheet_dom"/>
</dbReference>
<feature type="coiled-coil region" evidence="7">
    <location>
        <begin position="175"/>
        <end position="255"/>
    </location>
</feature>
<dbReference type="GO" id="GO:0046872">
    <property type="term" value="F:metal ion binding"/>
    <property type="evidence" value="ECO:0007669"/>
    <property type="project" value="UniProtKB-KW"/>
</dbReference>
<gene>
    <name evidence="9" type="ORF">DBW69_03995</name>
</gene>
<keyword evidence="6" id="KW-0482">Metalloprotease</keyword>
<dbReference type="CDD" id="cd12797">
    <property type="entry name" value="M23_peptidase"/>
    <property type="match status" value="1"/>
</dbReference>
<keyword evidence="2" id="KW-0645">Protease</keyword>
<evidence type="ECO:0000256" key="2">
    <source>
        <dbReference type="ARBA" id="ARBA00022670"/>
    </source>
</evidence>
<feature type="coiled-coil region" evidence="7">
    <location>
        <begin position="35"/>
        <end position="76"/>
    </location>
</feature>
<evidence type="ECO:0000313" key="9">
    <source>
        <dbReference type="EMBL" id="RCL77191.1"/>
    </source>
</evidence>
<evidence type="ECO:0000256" key="7">
    <source>
        <dbReference type="SAM" id="Coils"/>
    </source>
</evidence>
<dbReference type="SUPFAM" id="SSF51261">
    <property type="entry name" value="Duplicated hybrid motif"/>
    <property type="match status" value="1"/>
</dbReference>
<name>A0A368E156_9PROT</name>
<dbReference type="GO" id="GO:0004222">
    <property type="term" value="F:metalloendopeptidase activity"/>
    <property type="evidence" value="ECO:0007669"/>
    <property type="project" value="TreeGrafter"/>
</dbReference>
<evidence type="ECO:0000256" key="3">
    <source>
        <dbReference type="ARBA" id="ARBA00022723"/>
    </source>
</evidence>
<keyword evidence="4" id="KW-0378">Hydrolase</keyword>
<keyword evidence="5" id="KW-0862">Zinc</keyword>
<evidence type="ECO:0000256" key="5">
    <source>
        <dbReference type="ARBA" id="ARBA00022833"/>
    </source>
</evidence>
<sequence length="388" mass="43513">MEPVLKPNVITVFILFSLCGAFTATDVVLHQAVAQTKEKRQLKNLEKEIKERDKKRVELEKQAEQIATQRRKLQLNMIFIAEQIRANEQRQIKINKKLEALLTTQADLLAALNKDRVNLSQSLAALQRFEKSTPPALAVRPDDALEGIRGALAMASIVPSLKQKVDEIHARLDELSAIRRQIVKRQEELDDALAKAESDRAKLDALVAEKQQAEVARRQEAAREQAAIKQLAAKAKNLKDLVTKLEKRRAKQHNQIKGFSRTRGKLPLPVSGKLLSRPETIRKNTESGREGAYILTRAQTLVTAPYDAQVLYAGPFRDYGNMLILGVGKNYHLLFAGLSVISVDVGQVILAGEPVGQIIPEPLTNTPKTLYMEIRYKGQPQDALSWYR</sequence>
<keyword evidence="3" id="KW-0479">Metal-binding</keyword>
<evidence type="ECO:0000256" key="4">
    <source>
        <dbReference type="ARBA" id="ARBA00022801"/>
    </source>
</evidence>
<evidence type="ECO:0000259" key="8">
    <source>
        <dbReference type="Pfam" id="PF01551"/>
    </source>
</evidence>
<proteinExistence type="predicted"/>
<dbReference type="InterPro" id="IPR011055">
    <property type="entry name" value="Dup_hybrid_motif"/>
</dbReference>
<protein>
    <recommendedName>
        <fullName evidence="8">M23ase beta-sheet core domain-containing protein</fullName>
    </recommendedName>
</protein>
<dbReference type="InterPro" id="IPR050570">
    <property type="entry name" value="Cell_wall_metabolism_enzyme"/>
</dbReference>
<evidence type="ECO:0000256" key="1">
    <source>
        <dbReference type="ARBA" id="ARBA00001947"/>
    </source>
</evidence>
<feature type="domain" description="M23ase beta-sheet core" evidence="8">
    <location>
        <begin position="290"/>
        <end position="382"/>
    </location>
</feature>
<dbReference type="Gene3D" id="2.70.70.10">
    <property type="entry name" value="Glucose Permease (Domain IIA)"/>
    <property type="match status" value="1"/>
</dbReference>
<dbReference type="AlphaFoldDB" id="A0A368E156"/>
<comment type="caution">
    <text evidence="9">The sequence shown here is derived from an EMBL/GenBank/DDBJ whole genome shotgun (WGS) entry which is preliminary data.</text>
</comment>
<dbReference type="EMBL" id="QOQF01000011">
    <property type="protein sequence ID" value="RCL77191.1"/>
    <property type="molecule type" value="Genomic_DNA"/>
</dbReference>
<evidence type="ECO:0000256" key="6">
    <source>
        <dbReference type="ARBA" id="ARBA00023049"/>
    </source>
</evidence>
<dbReference type="Proteomes" id="UP000252132">
    <property type="component" value="Unassembled WGS sequence"/>
</dbReference>
<dbReference type="Pfam" id="PF01551">
    <property type="entry name" value="Peptidase_M23"/>
    <property type="match status" value="1"/>
</dbReference>